<accession>A0A9X2JHS9</accession>
<dbReference type="InterPro" id="IPR032710">
    <property type="entry name" value="NTF2-like_dom_sf"/>
</dbReference>
<dbReference type="EMBL" id="JAMXLR010000020">
    <property type="protein sequence ID" value="MCO6043229.1"/>
    <property type="molecule type" value="Genomic_DNA"/>
</dbReference>
<feature type="domain" description="DUF4440" evidence="2">
    <location>
        <begin position="43"/>
        <end position="150"/>
    </location>
</feature>
<proteinExistence type="predicted"/>
<keyword evidence="1" id="KW-0732">Signal</keyword>
<dbReference type="NCBIfam" id="TIGR02246">
    <property type="entry name" value="SgcJ/EcaC family oxidoreductase"/>
    <property type="match status" value="1"/>
</dbReference>
<keyword evidence="4" id="KW-1185">Reference proteome</keyword>
<dbReference type="SUPFAM" id="SSF54427">
    <property type="entry name" value="NTF2-like"/>
    <property type="match status" value="1"/>
</dbReference>
<dbReference type="InterPro" id="IPR011944">
    <property type="entry name" value="Steroid_delta5-4_isomerase"/>
</dbReference>
<dbReference type="RefSeq" id="WP_252851329.1">
    <property type="nucleotide sequence ID" value="NZ_JAMXLR010000020.1"/>
</dbReference>
<dbReference type="Gene3D" id="3.10.450.50">
    <property type="match status" value="1"/>
</dbReference>
<evidence type="ECO:0000313" key="3">
    <source>
        <dbReference type="EMBL" id="MCO6043229.1"/>
    </source>
</evidence>
<name>A0A9X2JHS9_9BACT</name>
<dbReference type="InterPro" id="IPR027843">
    <property type="entry name" value="DUF4440"/>
</dbReference>
<evidence type="ECO:0000256" key="1">
    <source>
        <dbReference type="SAM" id="SignalP"/>
    </source>
</evidence>
<reference evidence="3" key="1">
    <citation type="submission" date="2022-06" db="EMBL/GenBank/DDBJ databases">
        <title>Aeoliella straminimaris, a novel planctomycete from sediments.</title>
        <authorList>
            <person name="Vitorino I.R."/>
            <person name="Lage O.M."/>
        </authorList>
    </citation>
    <scope>NUCLEOTIDE SEQUENCE</scope>
    <source>
        <strain evidence="3">ICT_H6.2</strain>
    </source>
</reference>
<dbReference type="Proteomes" id="UP001155241">
    <property type="component" value="Unassembled WGS sequence"/>
</dbReference>
<evidence type="ECO:0000259" key="2">
    <source>
        <dbReference type="Pfam" id="PF14534"/>
    </source>
</evidence>
<feature type="chain" id="PRO_5040914977" evidence="1">
    <location>
        <begin position="20"/>
        <end position="309"/>
    </location>
</feature>
<gene>
    <name evidence="3" type="ORF">NG895_04865</name>
</gene>
<sequence>MRYFLLTALAVGVAVSSTARVTAQEPAIEQPQAEAPADPTADVRKAIDSYVKAFNTGDAKALAAHWTEDGELVTADGTTFTGHEQLAKSFTDYFAESSDAKLELVETNVELISPSVASETGIARVVSPDGEPSETEYQVVHVKTPAGWKMDRVSERPQKTAAPSHYEQLRDLEWMIGSWINADDTGVVDVSCRWTTNQNFLVRTFRVEMGEDASFEGTQVIGWDPHSGTIRSWLFDSDGGFGVGRWTTSGGRWTVATLNVLPDGRRGSSTNVYELLDENTVRFSSVGRQVDGELLPSFEPITIVRSESE</sequence>
<evidence type="ECO:0000313" key="4">
    <source>
        <dbReference type="Proteomes" id="UP001155241"/>
    </source>
</evidence>
<protein>
    <submittedName>
        <fullName evidence="3">SgcJ/EcaC family oxidoreductase</fullName>
    </submittedName>
</protein>
<organism evidence="3 4">
    <name type="scientific">Aeoliella straminimaris</name>
    <dbReference type="NCBI Taxonomy" id="2954799"/>
    <lineage>
        <taxon>Bacteria</taxon>
        <taxon>Pseudomonadati</taxon>
        <taxon>Planctomycetota</taxon>
        <taxon>Planctomycetia</taxon>
        <taxon>Pirellulales</taxon>
        <taxon>Lacipirellulaceae</taxon>
        <taxon>Aeoliella</taxon>
    </lineage>
</organism>
<comment type="caution">
    <text evidence="3">The sequence shown here is derived from an EMBL/GenBank/DDBJ whole genome shotgun (WGS) entry which is preliminary data.</text>
</comment>
<feature type="signal peptide" evidence="1">
    <location>
        <begin position="1"/>
        <end position="19"/>
    </location>
</feature>
<dbReference type="AlphaFoldDB" id="A0A9X2JHS9"/>
<dbReference type="Pfam" id="PF14534">
    <property type="entry name" value="DUF4440"/>
    <property type="match status" value="1"/>
</dbReference>